<dbReference type="AlphaFoldDB" id="A0A849C5L7"/>
<dbReference type="EMBL" id="JABELX010000009">
    <property type="protein sequence ID" value="NNH73078.1"/>
    <property type="molecule type" value="Genomic_DNA"/>
</dbReference>
<keyword evidence="2" id="KW-0378">Hydrolase</keyword>
<dbReference type="PANTHER" id="PTHR43283:SF7">
    <property type="entry name" value="BETA-LACTAMASE-RELATED DOMAIN-CONTAINING PROTEIN"/>
    <property type="match status" value="1"/>
</dbReference>
<evidence type="ECO:0000313" key="3">
    <source>
        <dbReference type="Proteomes" id="UP000586827"/>
    </source>
</evidence>
<dbReference type="GO" id="GO:0016787">
    <property type="term" value="F:hydrolase activity"/>
    <property type="evidence" value="ECO:0007669"/>
    <property type="project" value="UniProtKB-KW"/>
</dbReference>
<organism evidence="2 3">
    <name type="scientific">Nocardia uniformis</name>
    <dbReference type="NCBI Taxonomy" id="53432"/>
    <lineage>
        <taxon>Bacteria</taxon>
        <taxon>Bacillati</taxon>
        <taxon>Actinomycetota</taxon>
        <taxon>Actinomycetes</taxon>
        <taxon>Mycobacteriales</taxon>
        <taxon>Nocardiaceae</taxon>
        <taxon>Nocardia</taxon>
    </lineage>
</organism>
<dbReference type="InterPro" id="IPR012338">
    <property type="entry name" value="Beta-lactam/transpept-like"/>
</dbReference>
<dbReference type="Proteomes" id="UP000586827">
    <property type="component" value="Unassembled WGS sequence"/>
</dbReference>
<dbReference type="SUPFAM" id="SSF56601">
    <property type="entry name" value="beta-lactamase/transpeptidase-like"/>
    <property type="match status" value="1"/>
</dbReference>
<protein>
    <submittedName>
        <fullName evidence="2">Serine hydrolase</fullName>
    </submittedName>
</protein>
<name>A0A849C5L7_9NOCA</name>
<dbReference type="Gene3D" id="3.40.710.10">
    <property type="entry name" value="DD-peptidase/beta-lactamase superfamily"/>
    <property type="match status" value="1"/>
</dbReference>
<dbReference type="InterPro" id="IPR001466">
    <property type="entry name" value="Beta-lactam-related"/>
</dbReference>
<reference evidence="2 3" key="1">
    <citation type="submission" date="2020-05" db="EMBL/GenBank/DDBJ databases">
        <title>MicrobeNet Type strains.</title>
        <authorList>
            <person name="Nicholson A.C."/>
        </authorList>
    </citation>
    <scope>NUCLEOTIDE SEQUENCE [LARGE SCALE GENOMIC DNA]</scope>
    <source>
        <strain evidence="2 3">JCM 3224</strain>
    </source>
</reference>
<dbReference type="PANTHER" id="PTHR43283">
    <property type="entry name" value="BETA-LACTAMASE-RELATED"/>
    <property type="match status" value="1"/>
</dbReference>
<evidence type="ECO:0000259" key="1">
    <source>
        <dbReference type="Pfam" id="PF00144"/>
    </source>
</evidence>
<comment type="caution">
    <text evidence="2">The sequence shown here is derived from an EMBL/GenBank/DDBJ whole genome shotgun (WGS) entry which is preliminary data.</text>
</comment>
<accession>A0A849C5L7</accession>
<feature type="domain" description="Beta-lactamase-related" evidence="1">
    <location>
        <begin position="89"/>
        <end position="327"/>
    </location>
</feature>
<dbReference type="Pfam" id="PF00144">
    <property type="entry name" value="Beta-lactamase"/>
    <property type="match status" value="1"/>
</dbReference>
<proteinExistence type="predicted"/>
<dbReference type="InterPro" id="IPR050789">
    <property type="entry name" value="Diverse_Enzym_Activities"/>
</dbReference>
<evidence type="ECO:0000313" key="2">
    <source>
        <dbReference type="EMBL" id="NNH73078.1"/>
    </source>
</evidence>
<gene>
    <name evidence="2" type="ORF">HLB23_24990</name>
</gene>
<sequence length="437" mass="46055">MGVAMAVISVGMLLVGVESPIAGAAPETLRECAVSAGREPEAAKPEEVGLDSSAVARAIDLATDPTRFTVRVYRNNCLVAGRESNDRSGKMAWNLWSSTKSVVAMVAGIAVDEGHLRVDDPIDAYLPAGLGDSAHRAITVRNLLTESSGMQVAVASEGITGLAQIDPNVVAQALAMPIVAEQGTEWQYSQRAVDLLVYVVQQSVGEDFQAYAQRKLFGPLGIPASDYHWARDRSGNTYGYAHLVLPPDDFVKLGLLLVNRGNWNGAQIISADYLRHASTPAETNSCYGFLFTVNGPGCDAVFPGLPSDAIQMSGMMRQDNFIVPSLGLLVSWTGVTVPGGSVSFPHDVLRAVSGAFLAPTLTDPGPYIQRPDISLADPMISNPDATLAALGFGPMAYPGCNAIECLGKPLSPPFSNWPPGCFVLGCLGSDPATPGIR</sequence>
<keyword evidence="3" id="KW-1185">Reference proteome</keyword>